<accession>A0A8J3FYM0</accession>
<evidence type="ECO:0000256" key="1">
    <source>
        <dbReference type="SAM" id="MobiDB-lite"/>
    </source>
</evidence>
<feature type="transmembrane region" description="Helical" evidence="2">
    <location>
        <begin position="12"/>
        <end position="31"/>
    </location>
</feature>
<proteinExistence type="predicted"/>
<keyword evidence="2" id="KW-1133">Transmembrane helix</keyword>
<evidence type="ECO:0000313" key="4">
    <source>
        <dbReference type="Proteomes" id="UP000614287"/>
    </source>
</evidence>
<keyword evidence="4" id="KW-1185">Reference proteome</keyword>
<reference evidence="3" key="2">
    <citation type="submission" date="2020-09" db="EMBL/GenBank/DDBJ databases">
        <authorList>
            <person name="Sun Q."/>
            <person name="Kim S."/>
        </authorList>
    </citation>
    <scope>NUCLEOTIDE SEQUENCE</scope>
    <source>
        <strain evidence="3">KCTC 32501</strain>
    </source>
</reference>
<organism evidence="3 4">
    <name type="scientific">Formosimonas limnophila</name>
    <dbReference type="NCBI Taxonomy" id="1384487"/>
    <lineage>
        <taxon>Bacteria</taxon>
        <taxon>Pseudomonadati</taxon>
        <taxon>Pseudomonadota</taxon>
        <taxon>Betaproteobacteria</taxon>
        <taxon>Burkholderiales</taxon>
        <taxon>Burkholderiaceae</taxon>
        <taxon>Formosimonas</taxon>
    </lineage>
</organism>
<dbReference type="Pfam" id="PF04367">
    <property type="entry name" value="DUF502"/>
    <property type="match status" value="1"/>
</dbReference>
<comment type="caution">
    <text evidence="3">The sequence shown here is derived from an EMBL/GenBank/DDBJ whole genome shotgun (WGS) entry which is preliminary data.</text>
</comment>
<keyword evidence="2" id="KW-0812">Transmembrane</keyword>
<dbReference type="PANTHER" id="PTHR31876">
    <property type="entry name" value="COV-LIKE PROTEIN 1"/>
    <property type="match status" value="1"/>
</dbReference>
<dbReference type="InterPro" id="IPR007462">
    <property type="entry name" value="COV1-like"/>
</dbReference>
<dbReference type="RefSeq" id="WP_229809762.1">
    <property type="nucleotide sequence ID" value="NZ_BMZG01000007.1"/>
</dbReference>
<dbReference type="PANTHER" id="PTHR31876:SF26">
    <property type="entry name" value="PROTEIN LIKE COV 2"/>
    <property type="match status" value="1"/>
</dbReference>
<keyword evidence="2" id="KW-0472">Membrane</keyword>
<feature type="region of interest" description="Disordered" evidence="1">
    <location>
        <begin position="215"/>
        <end position="237"/>
    </location>
</feature>
<dbReference type="EMBL" id="BMZG01000007">
    <property type="protein sequence ID" value="GHA74436.1"/>
    <property type="molecule type" value="Genomic_DNA"/>
</dbReference>
<evidence type="ECO:0000313" key="3">
    <source>
        <dbReference type="EMBL" id="GHA74436.1"/>
    </source>
</evidence>
<protein>
    <submittedName>
        <fullName evidence="3">Membrane protein</fullName>
    </submittedName>
</protein>
<feature type="transmembrane region" description="Helical" evidence="2">
    <location>
        <begin position="69"/>
        <end position="95"/>
    </location>
</feature>
<reference evidence="3" key="1">
    <citation type="journal article" date="2014" name="Int. J. Syst. Evol. Microbiol.">
        <title>Complete genome sequence of Corynebacterium casei LMG S-19264T (=DSM 44701T), isolated from a smear-ripened cheese.</title>
        <authorList>
            <consortium name="US DOE Joint Genome Institute (JGI-PGF)"/>
            <person name="Walter F."/>
            <person name="Albersmeier A."/>
            <person name="Kalinowski J."/>
            <person name="Ruckert C."/>
        </authorList>
    </citation>
    <scope>NUCLEOTIDE SEQUENCE</scope>
    <source>
        <strain evidence="3">KCTC 32501</strain>
    </source>
</reference>
<name>A0A8J3FYM0_9BURK</name>
<dbReference type="AlphaFoldDB" id="A0A8J3FYM0"/>
<dbReference type="Proteomes" id="UP000614287">
    <property type="component" value="Unassembled WGS sequence"/>
</dbReference>
<sequence>MRRHFTSAKIRNYLVTGIFVWVPIIITVAVIGWGVGVLQGIFTSVVDAIASVLPAAMQDEFLNIKNIPGLGVILVILLLFTTGMMAANFLGQWFLKVLDQLLSRIPIVKSVYGSVKQVSDTLFSSNGQAFRQALLVQYPRAGVWTVAFQTGSPSGDVAAKLPEDCLSVYVPTTPNPTSGFFLIMKKTDVVELDMSVDEALKYIISMGVVSPNDGEANINAKAPPKINSVKPNEALND</sequence>
<gene>
    <name evidence="3" type="ORF">GCM10009007_14290</name>
</gene>
<evidence type="ECO:0000256" key="2">
    <source>
        <dbReference type="SAM" id="Phobius"/>
    </source>
</evidence>